<evidence type="ECO:0000313" key="1">
    <source>
        <dbReference type="EMBL" id="KZN62395.1"/>
    </source>
</evidence>
<dbReference type="AlphaFoldDB" id="A0A167KB00"/>
<evidence type="ECO:0000313" key="2">
    <source>
        <dbReference type="Proteomes" id="UP000076486"/>
    </source>
</evidence>
<dbReference type="EMBL" id="AUYC01000032">
    <property type="protein sequence ID" value="KZN62395.1"/>
    <property type="molecule type" value="Genomic_DNA"/>
</dbReference>
<gene>
    <name evidence="1" type="ORF">N473_19270</name>
</gene>
<sequence length="41" mass="4844">MFFICSKRAFKLELEIEYKANIKQQPILSATAENALYVQRH</sequence>
<organism evidence="1 2">
    <name type="scientific">Pseudoalteromonas luteoviolacea CPMOR-1</name>
    <dbReference type="NCBI Taxonomy" id="1365248"/>
    <lineage>
        <taxon>Bacteria</taxon>
        <taxon>Pseudomonadati</taxon>
        <taxon>Pseudomonadota</taxon>
        <taxon>Gammaproteobacteria</taxon>
        <taxon>Alteromonadales</taxon>
        <taxon>Pseudoalteromonadaceae</taxon>
        <taxon>Pseudoalteromonas</taxon>
    </lineage>
</organism>
<reference evidence="1 2" key="1">
    <citation type="submission" date="2013-07" db="EMBL/GenBank/DDBJ databases">
        <title>Comparative Genomic and Metabolomic Analysis of Twelve Strains of Pseudoalteromonas luteoviolacea.</title>
        <authorList>
            <person name="Vynne N.G."/>
            <person name="Mansson M."/>
            <person name="Gram L."/>
        </authorList>
    </citation>
    <scope>NUCLEOTIDE SEQUENCE [LARGE SCALE GENOMIC DNA]</scope>
    <source>
        <strain evidence="1 2">CPMOR-1</strain>
    </source>
</reference>
<name>A0A167KB00_9GAMM</name>
<accession>A0A167KB00</accession>
<comment type="caution">
    <text evidence="1">The sequence shown here is derived from an EMBL/GenBank/DDBJ whole genome shotgun (WGS) entry which is preliminary data.</text>
</comment>
<proteinExistence type="predicted"/>
<dbReference type="Proteomes" id="UP000076486">
    <property type="component" value="Unassembled WGS sequence"/>
</dbReference>
<dbReference type="PATRIC" id="fig|1365248.3.peg.2916"/>
<protein>
    <submittedName>
        <fullName evidence="1">Uncharacterized protein</fullName>
    </submittedName>
</protein>